<dbReference type="InterPro" id="IPR012341">
    <property type="entry name" value="6hp_glycosidase-like_sf"/>
</dbReference>
<evidence type="ECO:0000256" key="4">
    <source>
        <dbReference type="PIRSR" id="PIRSR036289-50"/>
    </source>
</evidence>
<dbReference type="AlphaFoldDB" id="A0A8J3JAZ8"/>
<feature type="domain" description="Glycoside hydrolase family 65 N-terminal" evidence="9">
    <location>
        <begin position="18"/>
        <end position="273"/>
    </location>
</feature>
<dbReference type="InterPro" id="IPR008928">
    <property type="entry name" value="6-hairpin_glycosidase_sf"/>
</dbReference>
<evidence type="ECO:0000256" key="3">
    <source>
        <dbReference type="ARBA" id="ARBA00023295"/>
    </source>
</evidence>
<feature type="binding site" evidence="5">
    <location>
        <begin position="364"/>
        <end position="365"/>
    </location>
    <ligand>
        <name>substrate</name>
    </ligand>
</feature>
<dbReference type="PIRSF" id="PIRSF036289">
    <property type="entry name" value="Glycosyl_hydrolase_malt_phosph"/>
    <property type="match status" value="1"/>
</dbReference>
<dbReference type="InterPro" id="IPR011013">
    <property type="entry name" value="Gal_mutarotase_sf_dom"/>
</dbReference>
<dbReference type="InterPro" id="IPR017045">
    <property type="entry name" value="Malt_Pase/Glycosyl_Hdrlase"/>
</dbReference>
<keyword evidence="2 10" id="KW-0378">Hydrolase</keyword>
<feature type="active site" description="Proton donor" evidence="4">
    <location>
        <position position="491"/>
    </location>
</feature>
<dbReference type="FunFam" id="2.70.98.40:FF:000001">
    <property type="entry name" value="Family 65 glycosyl hydrolase"/>
    <property type="match status" value="1"/>
</dbReference>
<evidence type="ECO:0000256" key="1">
    <source>
        <dbReference type="ARBA" id="ARBA00006768"/>
    </source>
</evidence>
<comment type="caution">
    <text evidence="10">The sequence shown here is derived from an EMBL/GenBank/DDBJ whole genome shotgun (WGS) entry which is preliminary data.</text>
</comment>
<dbReference type="Pfam" id="PF03632">
    <property type="entry name" value="Glyco_hydro_65m"/>
    <property type="match status" value="1"/>
</dbReference>
<evidence type="ECO:0000259" key="8">
    <source>
        <dbReference type="Pfam" id="PF03633"/>
    </source>
</evidence>
<dbReference type="Gene3D" id="2.60.420.10">
    <property type="entry name" value="Maltose phosphorylase, domain 3"/>
    <property type="match status" value="1"/>
</dbReference>
<dbReference type="Pfam" id="PF03636">
    <property type="entry name" value="Glyco_hydro_65N"/>
    <property type="match status" value="1"/>
</dbReference>
<feature type="region of interest" description="Disordered" evidence="6">
    <location>
        <begin position="758"/>
        <end position="783"/>
    </location>
</feature>
<name>A0A8J3JAZ8_9ACTN</name>
<dbReference type="InterPro" id="IPR005196">
    <property type="entry name" value="Glyco_hydro_65_N"/>
</dbReference>
<feature type="domain" description="Glycoside hydrolase family 65 central catalytic" evidence="7">
    <location>
        <begin position="330"/>
        <end position="680"/>
    </location>
</feature>
<dbReference type="GO" id="GO:0030246">
    <property type="term" value="F:carbohydrate binding"/>
    <property type="evidence" value="ECO:0007669"/>
    <property type="project" value="InterPro"/>
</dbReference>
<dbReference type="SUPFAM" id="SSF48208">
    <property type="entry name" value="Six-hairpin glycosidases"/>
    <property type="match status" value="1"/>
</dbReference>
<dbReference type="PANTHER" id="PTHR11051:SF13">
    <property type="entry name" value="GLYCOSYL TRANSFERASE"/>
    <property type="match status" value="1"/>
</dbReference>
<dbReference type="GO" id="GO:0004553">
    <property type="term" value="F:hydrolase activity, hydrolyzing O-glycosyl compounds"/>
    <property type="evidence" value="ECO:0007669"/>
    <property type="project" value="TreeGrafter"/>
</dbReference>
<protein>
    <submittedName>
        <fullName evidence="10">Glycosyl hydrolase</fullName>
    </submittedName>
</protein>
<keyword evidence="3" id="KW-0326">Glycosidase</keyword>
<dbReference type="EMBL" id="BOMB01000020">
    <property type="protein sequence ID" value="GID12703.1"/>
    <property type="molecule type" value="Genomic_DNA"/>
</dbReference>
<dbReference type="SUPFAM" id="SSF74650">
    <property type="entry name" value="Galactose mutarotase-like"/>
    <property type="match status" value="1"/>
</dbReference>
<evidence type="ECO:0000259" key="9">
    <source>
        <dbReference type="Pfam" id="PF03636"/>
    </source>
</evidence>
<dbReference type="Pfam" id="PF03633">
    <property type="entry name" value="Glyco_hydro_65C"/>
    <property type="match status" value="1"/>
</dbReference>
<gene>
    <name evidence="10" type="ORF">Aru02nite_35920</name>
</gene>
<dbReference type="Proteomes" id="UP000612808">
    <property type="component" value="Unassembled WGS sequence"/>
</dbReference>
<dbReference type="FunFam" id="1.50.10.10:FF:000029">
    <property type="entry name" value="Family 65 glycosyl hydrolase"/>
    <property type="match status" value="1"/>
</dbReference>
<proteinExistence type="inferred from homology"/>
<evidence type="ECO:0000256" key="5">
    <source>
        <dbReference type="PIRSR" id="PIRSR036289-51"/>
    </source>
</evidence>
<dbReference type="InterPro" id="IPR037018">
    <property type="entry name" value="GH65_N"/>
</dbReference>
<evidence type="ECO:0000313" key="11">
    <source>
        <dbReference type="Proteomes" id="UP000612808"/>
    </source>
</evidence>
<organism evidence="10 11">
    <name type="scientific">Actinocatenispora rupis</name>
    <dbReference type="NCBI Taxonomy" id="519421"/>
    <lineage>
        <taxon>Bacteria</taxon>
        <taxon>Bacillati</taxon>
        <taxon>Actinomycetota</taxon>
        <taxon>Actinomycetes</taxon>
        <taxon>Micromonosporales</taxon>
        <taxon>Micromonosporaceae</taxon>
        <taxon>Actinocatenispora</taxon>
    </lineage>
</organism>
<feature type="binding site" evidence="5">
    <location>
        <begin position="594"/>
        <end position="595"/>
    </location>
    <ligand>
        <name>substrate</name>
    </ligand>
</feature>
<dbReference type="InterPro" id="IPR005194">
    <property type="entry name" value="Glyco_hydro_65_C"/>
</dbReference>
<dbReference type="RefSeq" id="WP_203658910.1">
    <property type="nucleotide sequence ID" value="NZ_BAAAZM010000024.1"/>
</dbReference>
<accession>A0A8J3JAZ8</accession>
<sequence>MTTGRAFTVEPWCLRELSLDLDTIAQSESVFALSNGHIGLRANLDEGEPHGLPGTYLNGVFELRPLPHAEAGYGYPESGQTVINVTNGKLIRLLVDDEPFDLRYGQLHEHERNLDFKDGVLRRNVTWTSPAGRTVKISSTRMVSFTQRAVAAICYEVEPVDGAARVVLQSELVTNEQLPDGSADPRAAAVLEAPLRPEHNGVSGERGAVLIHQTARSGLRVAAGMEHRITAPDDVNLHMTTESFDDLARTTVTTVLQPGQKLRLVKFLAYGWSAHRSVPALRDQVAAALAAARFTGWDGLLAEQRAYLDEFWRGAAVEIDGDTEIEQAIRFALFHVLQASARAEERAIPAKGLTGPGYDGHAFWDTEIFVLPLLTYSVPEAVAQALRWRYNLLPMARDRAQQLGLAGAVFPWRTIRGEECSGYWPAGTAAFHLGAGIAHAVVRYVKATDDRDFEREIGLELLVETARMWRSLGHHDTHGQFRIDGVTGPDEYSAIADNNVYTNLMARRNLFAAADCAERYPHEAGELGVTVEEMATWRDAAKAMTIPYDETLGVHPQSEGFTSHEQWDFEATGNRYPLMLHFPYFDIYRKQAVKQADLVLAMQTCGDAFTPEQKARNFAYYEAITTRDSSLSASTQAIVAAECGHLDLALDYLAEAALTDLDDLHSNTKDGLHMASLAGACLALVAGFGGLRDHEEGLSFAPRLPRGLSRIAFRMQVRGHHLRVEVTGEHATYTLDSGPRIPVLHHGEKLVLSAGEPVTRSIPAAPDNPVPTQPPGRAPRRRQ</sequence>
<feature type="compositionally biased region" description="Pro residues" evidence="6">
    <location>
        <begin position="766"/>
        <end position="777"/>
    </location>
</feature>
<evidence type="ECO:0000256" key="2">
    <source>
        <dbReference type="ARBA" id="ARBA00022801"/>
    </source>
</evidence>
<reference evidence="10" key="1">
    <citation type="submission" date="2021-01" db="EMBL/GenBank/DDBJ databases">
        <title>Whole genome shotgun sequence of Actinocatenispora rupis NBRC 107355.</title>
        <authorList>
            <person name="Komaki H."/>
            <person name="Tamura T."/>
        </authorList>
    </citation>
    <scope>NUCLEOTIDE SEQUENCE</scope>
    <source>
        <strain evidence="10">NBRC 107355</strain>
    </source>
</reference>
<dbReference type="GO" id="GO:0016757">
    <property type="term" value="F:glycosyltransferase activity"/>
    <property type="evidence" value="ECO:0007669"/>
    <property type="project" value="UniProtKB-ARBA"/>
</dbReference>
<evidence type="ECO:0000259" key="7">
    <source>
        <dbReference type="Pfam" id="PF03632"/>
    </source>
</evidence>
<dbReference type="InterPro" id="IPR005195">
    <property type="entry name" value="Glyco_hydro_65_M"/>
</dbReference>
<comment type="similarity">
    <text evidence="1">Belongs to the glycosyl hydrolase 65 family.</text>
</comment>
<dbReference type="Gene3D" id="1.50.10.10">
    <property type="match status" value="1"/>
</dbReference>
<dbReference type="PANTHER" id="PTHR11051">
    <property type="entry name" value="GLYCOSYL HYDROLASE-RELATED"/>
    <property type="match status" value="1"/>
</dbReference>
<evidence type="ECO:0000256" key="6">
    <source>
        <dbReference type="SAM" id="MobiDB-lite"/>
    </source>
</evidence>
<feature type="domain" description="Glycoside hydrolase family 65 C-terminal" evidence="8">
    <location>
        <begin position="691"/>
        <end position="752"/>
    </location>
</feature>
<dbReference type="Gene3D" id="2.70.98.40">
    <property type="entry name" value="Glycoside hydrolase, family 65, N-terminal domain"/>
    <property type="match status" value="1"/>
</dbReference>
<dbReference type="GO" id="GO:0005975">
    <property type="term" value="P:carbohydrate metabolic process"/>
    <property type="evidence" value="ECO:0007669"/>
    <property type="project" value="InterPro"/>
</dbReference>
<evidence type="ECO:0000313" key="10">
    <source>
        <dbReference type="EMBL" id="GID12703.1"/>
    </source>
</evidence>
<keyword evidence="11" id="KW-1185">Reference proteome</keyword>